<proteinExistence type="predicted"/>
<evidence type="ECO:0000313" key="1">
    <source>
        <dbReference type="EMBL" id="WAJ29299.1"/>
    </source>
</evidence>
<organism evidence="1 2">
    <name type="scientific">Antarcticirhabdus aurantiaca</name>
    <dbReference type="NCBI Taxonomy" id="2606717"/>
    <lineage>
        <taxon>Bacteria</taxon>
        <taxon>Pseudomonadati</taxon>
        <taxon>Pseudomonadota</taxon>
        <taxon>Alphaproteobacteria</taxon>
        <taxon>Hyphomicrobiales</taxon>
        <taxon>Aurantimonadaceae</taxon>
        <taxon>Antarcticirhabdus</taxon>
    </lineage>
</organism>
<protein>
    <submittedName>
        <fullName evidence="1">Tyrosine-type recombinase/integrase</fullName>
    </submittedName>
</protein>
<dbReference type="Proteomes" id="UP001163223">
    <property type="component" value="Chromosome"/>
</dbReference>
<gene>
    <name evidence="1" type="ORF">OXU80_03425</name>
</gene>
<name>A0ACD4NRB9_9HYPH</name>
<sequence>MARRKEGSDPDRFLVRRGDTYQYKRRIPLTLADLDGRGTHVRVSLKTTDLAEARAKRDVHEAADNELWASLTLGESPNGARARYQAALRRADAMGFTYRSAHEVGREPLETILRRIEAVIDERAPPAAVKAVLGAVPAPRSTVTAALEVYFDEIMRDELRGKSEDQRRRWINKRRASIATFVKLCGDKDMAEISRDDARKLHSYWMDRVAPRSGRPTHTASSGNRDMGNLRTLYGGWFDHLGMPEQKNPFDGLGFSEGRKRSRPPFPTKWIVDRVLRPGALASLNEEARAICLVLIETGARPSEICNLRPDTIDLAAAVPHIRIEPRFDPEDPREIKTESSVRAVPLVGVALAAMRRFPRGFDRYKDGELRLSATLNKHFRTNKLFPTPAHKIYSFRHSFEDRMKEGGLDEELRRGLMGHTIDRPRYGAGGSLEWRQAGLAKIALPFDKCII</sequence>
<accession>A0ACD4NRB9</accession>
<keyword evidence="2" id="KW-1185">Reference proteome</keyword>
<evidence type="ECO:0000313" key="2">
    <source>
        <dbReference type="Proteomes" id="UP001163223"/>
    </source>
</evidence>
<dbReference type="EMBL" id="CP113520">
    <property type="protein sequence ID" value="WAJ29299.1"/>
    <property type="molecule type" value="Genomic_DNA"/>
</dbReference>
<reference evidence="1" key="1">
    <citation type="submission" date="2022-11" db="EMBL/GenBank/DDBJ databases">
        <title>beta-Carotene-producing bacterium, Jeongeuplla avenae sp. nov., alleviates the salt stress of Arabidopsis seedlings.</title>
        <authorList>
            <person name="Jiang L."/>
            <person name="Lee J."/>
        </authorList>
    </citation>
    <scope>NUCLEOTIDE SEQUENCE</scope>
    <source>
        <strain evidence="1">DY_R2A_6</strain>
    </source>
</reference>